<dbReference type="GO" id="GO:0004314">
    <property type="term" value="F:[acyl-carrier-protein] S-malonyltransferase activity"/>
    <property type="evidence" value="ECO:0007669"/>
    <property type="project" value="UniProtKB-EC"/>
</dbReference>
<comment type="catalytic activity">
    <reaction evidence="4">
        <text>holo-[ACP] + malonyl-CoA = malonyl-[ACP] + CoA</text>
        <dbReference type="Rhea" id="RHEA:41792"/>
        <dbReference type="Rhea" id="RHEA-COMP:9623"/>
        <dbReference type="Rhea" id="RHEA-COMP:9685"/>
        <dbReference type="ChEBI" id="CHEBI:57287"/>
        <dbReference type="ChEBI" id="CHEBI:57384"/>
        <dbReference type="ChEBI" id="CHEBI:64479"/>
        <dbReference type="ChEBI" id="CHEBI:78449"/>
        <dbReference type="EC" id="2.3.1.39"/>
    </reaction>
</comment>
<dbReference type="EC" id="2.3.1.39" evidence="1"/>
<protein>
    <recommendedName>
        <fullName evidence="1">[acyl-carrier-protein] S-malonyltransferase</fullName>
        <ecNumber evidence="1">2.3.1.39</ecNumber>
    </recommendedName>
</protein>
<evidence type="ECO:0000259" key="6">
    <source>
        <dbReference type="SMART" id="SM00827"/>
    </source>
</evidence>
<reference evidence="7 8" key="1">
    <citation type="submission" date="2012-12" db="EMBL/GenBank/DDBJ databases">
        <title>Genome assembly of Fulvivirga imtechensis AK7.</title>
        <authorList>
            <person name="Nupur N."/>
            <person name="Khatri I."/>
            <person name="Kumar R."/>
            <person name="Subramanian S."/>
            <person name="Pinnaka A."/>
        </authorList>
    </citation>
    <scope>NUCLEOTIDE SEQUENCE [LARGE SCALE GENOMIC DNA]</scope>
    <source>
        <strain evidence="7 8">AK7</strain>
    </source>
</reference>
<dbReference type="InterPro" id="IPR014043">
    <property type="entry name" value="Acyl_transferase_dom"/>
</dbReference>
<dbReference type="AlphaFoldDB" id="L8JLM4"/>
<feature type="compositionally biased region" description="Basic and acidic residues" evidence="5">
    <location>
        <begin position="334"/>
        <end position="345"/>
    </location>
</feature>
<evidence type="ECO:0000256" key="1">
    <source>
        <dbReference type="ARBA" id="ARBA00013258"/>
    </source>
</evidence>
<dbReference type="InterPro" id="IPR001227">
    <property type="entry name" value="Ac_transferase_dom_sf"/>
</dbReference>
<evidence type="ECO:0000256" key="5">
    <source>
        <dbReference type="SAM" id="MobiDB-lite"/>
    </source>
</evidence>
<accession>L8JLM4</accession>
<dbReference type="InterPro" id="IPR050858">
    <property type="entry name" value="Mal-CoA-ACP_Trans/PKS_FabD"/>
</dbReference>
<dbReference type="SMART" id="SM00827">
    <property type="entry name" value="PKS_AT"/>
    <property type="match status" value="1"/>
</dbReference>
<name>L8JLM4_9BACT</name>
<dbReference type="Proteomes" id="UP000011135">
    <property type="component" value="Unassembled WGS sequence"/>
</dbReference>
<dbReference type="Gene3D" id="3.40.366.10">
    <property type="entry name" value="Malonyl-Coenzyme A Acyl Carrier Protein, domain 2"/>
    <property type="match status" value="1"/>
</dbReference>
<comment type="caution">
    <text evidence="7">The sequence shown here is derived from an EMBL/GenBank/DDBJ whole genome shotgun (WGS) entry which is preliminary data.</text>
</comment>
<dbReference type="EMBL" id="AMZN01000127">
    <property type="protein sequence ID" value="ELR68272.1"/>
    <property type="molecule type" value="Genomic_DNA"/>
</dbReference>
<proteinExistence type="predicted"/>
<gene>
    <name evidence="7" type="ORF">C900_00575</name>
</gene>
<evidence type="ECO:0000313" key="8">
    <source>
        <dbReference type="Proteomes" id="UP000011135"/>
    </source>
</evidence>
<feature type="region of interest" description="Disordered" evidence="5">
    <location>
        <begin position="305"/>
        <end position="357"/>
    </location>
</feature>
<dbReference type="InterPro" id="IPR016036">
    <property type="entry name" value="Malonyl_transacylase_ACP-bd"/>
</dbReference>
<dbReference type="Pfam" id="PF00698">
    <property type="entry name" value="Acyl_transf_1"/>
    <property type="match status" value="1"/>
</dbReference>
<evidence type="ECO:0000256" key="4">
    <source>
        <dbReference type="ARBA" id="ARBA00048462"/>
    </source>
</evidence>
<dbReference type="PANTHER" id="PTHR42681">
    <property type="entry name" value="MALONYL-COA-ACYL CARRIER PROTEIN TRANSACYLASE, MITOCHONDRIAL"/>
    <property type="match status" value="1"/>
</dbReference>
<dbReference type="SUPFAM" id="SSF55048">
    <property type="entry name" value="Probable ACP-binding domain of malonyl-CoA ACP transacylase"/>
    <property type="match status" value="1"/>
</dbReference>
<keyword evidence="8" id="KW-1185">Reference proteome</keyword>
<dbReference type="InterPro" id="IPR016035">
    <property type="entry name" value="Acyl_Trfase/lysoPLipase"/>
</dbReference>
<keyword evidence="3" id="KW-0012">Acyltransferase</keyword>
<dbReference type="NCBIfam" id="TIGR00128">
    <property type="entry name" value="fabD"/>
    <property type="match status" value="1"/>
</dbReference>
<evidence type="ECO:0000256" key="2">
    <source>
        <dbReference type="ARBA" id="ARBA00022679"/>
    </source>
</evidence>
<dbReference type="eggNOG" id="COG0331">
    <property type="taxonomic scope" value="Bacteria"/>
</dbReference>
<feature type="compositionally biased region" description="Polar residues" evidence="5">
    <location>
        <begin position="346"/>
        <end position="357"/>
    </location>
</feature>
<dbReference type="GO" id="GO:0005829">
    <property type="term" value="C:cytosol"/>
    <property type="evidence" value="ECO:0007669"/>
    <property type="project" value="TreeGrafter"/>
</dbReference>
<dbReference type="PATRIC" id="fig|1237149.3.peg.5655"/>
<dbReference type="InterPro" id="IPR004410">
    <property type="entry name" value="Malonyl_CoA-ACP_transAc_FabD"/>
</dbReference>
<dbReference type="SUPFAM" id="SSF52151">
    <property type="entry name" value="FabD/lysophospholipase-like"/>
    <property type="match status" value="1"/>
</dbReference>
<dbReference type="Gene3D" id="3.30.70.250">
    <property type="entry name" value="Malonyl-CoA ACP transacylase, ACP-binding"/>
    <property type="match status" value="1"/>
</dbReference>
<organism evidence="7 8">
    <name type="scientific">Fulvivirga imtechensis AK7</name>
    <dbReference type="NCBI Taxonomy" id="1237149"/>
    <lineage>
        <taxon>Bacteria</taxon>
        <taxon>Pseudomonadati</taxon>
        <taxon>Bacteroidota</taxon>
        <taxon>Cytophagia</taxon>
        <taxon>Cytophagales</taxon>
        <taxon>Fulvivirgaceae</taxon>
        <taxon>Fulvivirga</taxon>
    </lineage>
</organism>
<evidence type="ECO:0000313" key="7">
    <source>
        <dbReference type="EMBL" id="ELR68272.1"/>
    </source>
</evidence>
<feature type="domain" description="Malonyl-CoA:ACP transacylase (MAT)" evidence="6">
    <location>
        <begin position="23"/>
        <end position="315"/>
    </location>
</feature>
<dbReference type="GO" id="GO:0006633">
    <property type="term" value="P:fatty acid biosynthetic process"/>
    <property type="evidence" value="ECO:0007669"/>
    <property type="project" value="TreeGrafter"/>
</dbReference>
<evidence type="ECO:0000256" key="3">
    <source>
        <dbReference type="ARBA" id="ARBA00023315"/>
    </source>
</evidence>
<keyword evidence="2" id="KW-0808">Transferase</keyword>
<dbReference type="STRING" id="1237149.C900_00575"/>
<dbReference type="PANTHER" id="PTHR42681:SF1">
    <property type="entry name" value="MALONYL-COA-ACYL CARRIER PROTEIN TRANSACYLASE, MITOCHONDRIAL"/>
    <property type="match status" value="1"/>
</dbReference>
<sequence>MVDDLTFYLKHLKLKQKMKKAYVFPGQGSQRKGMGGDLFDEFPELTKKADKILGYSIKDLCLNDPDKQLNQTQYTQPALYVVNALSYKKKIKAGEKPDFLAGHSLGEYNALQAAGVFSFENGLKLVKRRGELMSQAKNGGMAAILNSSEEQIQAILKEANLTTIDIANLNAPSQIVVSGLKEDINKAQPYFEKANTMFVPLNTSGAFHSRYMEDAAKEFGKLVKKTKFLKPKIEVIANVTGKPYEFKNVADNLIDQLSNSVRWSESMTYILDQGEVEFEELGVGDVLTKLIGYIKRDYDREAKAANVQSTSKAGSNGKKAPETVSGGAKPAAKPVKEDNARKKENTAVQKHQPDATTLVEQWNKAHPVGTKVISDFYDTELETRTEAMLLFGHRAAVYMKGYNGYFDLREVKPVV</sequence>